<evidence type="ECO:0000313" key="1">
    <source>
        <dbReference type="EMBL" id="CAF2077040.1"/>
    </source>
</evidence>
<sequence length="144" mass="15792">RGFRLRDEIVGTPISKCFTVESEVNRERKKHDFNPCSQAASWHRVIRSNRVIVEGKNLIKKHIKGGPDHGIFTVDTTDSSIIKNTGSTLGACGDLNRNVLAPAASYNLSIVNVDKLRMLDGLMGNAVERQGVREDSVPYGASLS</sequence>
<dbReference type="AlphaFoldDB" id="A0A816RU65"/>
<dbReference type="EMBL" id="HG994365">
    <property type="protein sequence ID" value="CAF2077040.1"/>
    <property type="molecule type" value="Genomic_DNA"/>
</dbReference>
<protein>
    <submittedName>
        <fullName evidence="1">(rape) hypothetical protein</fullName>
    </submittedName>
</protein>
<accession>A0A816RU65</accession>
<dbReference type="Proteomes" id="UP001295469">
    <property type="component" value="Chromosome C01"/>
</dbReference>
<name>A0A816RU65_BRANA</name>
<proteinExistence type="predicted"/>
<gene>
    <name evidence="1" type="ORF">DARMORV10_C01P42390.1</name>
</gene>
<feature type="non-terminal residue" evidence="1">
    <location>
        <position position="144"/>
    </location>
</feature>
<organism evidence="1">
    <name type="scientific">Brassica napus</name>
    <name type="common">Rape</name>
    <dbReference type="NCBI Taxonomy" id="3708"/>
    <lineage>
        <taxon>Eukaryota</taxon>
        <taxon>Viridiplantae</taxon>
        <taxon>Streptophyta</taxon>
        <taxon>Embryophyta</taxon>
        <taxon>Tracheophyta</taxon>
        <taxon>Spermatophyta</taxon>
        <taxon>Magnoliopsida</taxon>
        <taxon>eudicotyledons</taxon>
        <taxon>Gunneridae</taxon>
        <taxon>Pentapetalae</taxon>
        <taxon>rosids</taxon>
        <taxon>malvids</taxon>
        <taxon>Brassicales</taxon>
        <taxon>Brassicaceae</taxon>
        <taxon>Brassiceae</taxon>
        <taxon>Brassica</taxon>
    </lineage>
</organism>
<reference evidence="1" key="1">
    <citation type="submission" date="2021-01" db="EMBL/GenBank/DDBJ databases">
        <authorList>
            <consortium name="Genoscope - CEA"/>
            <person name="William W."/>
        </authorList>
    </citation>
    <scope>NUCLEOTIDE SEQUENCE</scope>
</reference>